<evidence type="ECO:0000256" key="1">
    <source>
        <dbReference type="SAM" id="MobiDB-lite"/>
    </source>
</evidence>
<reference evidence="5" key="1">
    <citation type="journal article" date="2023" name="G3 (Bethesda)">
        <title>A reference genome for the long-term kleptoplast-retaining sea slug Elysia crispata morphotype clarki.</title>
        <authorList>
            <person name="Eastman K.E."/>
            <person name="Pendleton A.L."/>
            <person name="Shaikh M.A."/>
            <person name="Suttiyut T."/>
            <person name="Ogas R."/>
            <person name="Tomko P."/>
            <person name="Gavelis G."/>
            <person name="Widhalm J.R."/>
            <person name="Wisecaver J.H."/>
        </authorList>
    </citation>
    <scope>NUCLEOTIDE SEQUENCE</scope>
    <source>
        <strain evidence="5">ECLA1</strain>
    </source>
</reference>
<dbReference type="PANTHER" id="PTHR22803">
    <property type="entry name" value="MANNOSE, PHOSPHOLIPASE, LECTIN RECEPTOR RELATED"/>
    <property type="match status" value="1"/>
</dbReference>
<dbReference type="InterPro" id="IPR001304">
    <property type="entry name" value="C-type_lectin-like"/>
</dbReference>
<keyword evidence="2" id="KW-1133">Transmembrane helix</keyword>
<keyword evidence="3" id="KW-0732">Signal</keyword>
<feature type="region of interest" description="Disordered" evidence="1">
    <location>
        <begin position="335"/>
        <end position="386"/>
    </location>
</feature>
<evidence type="ECO:0000313" key="6">
    <source>
        <dbReference type="Proteomes" id="UP001283361"/>
    </source>
</evidence>
<evidence type="ECO:0000256" key="3">
    <source>
        <dbReference type="SAM" id="SignalP"/>
    </source>
</evidence>
<dbReference type="AlphaFoldDB" id="A0AAE1CLA7"/>
<gene>
    <name evidence="5" type="ORF">RRG08_016717</name>
</gene>
<dbReference type="CDD" id="cd00037">
    <property type="entry name" value="CLECT"/>
    <property type="match status" value="1"/>
</dbReference>
<keyword evidence="2" id="KW-0812">Transmembrane</keyword>
<proteinExistence type="predicted"/>
<feature type="chain" id="PRO_5042185277" description="C-type lectin domain-containing protein" evidence="3">
    <location>
        <begin position="25"/>
        <end position="386"/>
    </location>
</feature>
<feature type="domain" description="C-type lectin" evidence="4">
    <location>
        <begin position="39"/>
        <end position="154"/>
    </location>
</feature>
<name>A0AAE1CLA7_9GAST</name>
<dbReference type="Gene3D" id="3.10.100.10">
    <property type="entry name" value="Mannose-Binding Protein A, subunit A"/>
    <property type="match status" value="1"/>
</dbReference>
<protein>
    <recommendedName>
        <fullName evidence="4">C-type lectin domain-containing protein</fullName>
    </recommendedName>
</protein>
<evidence type="ECO:0000313" key="5">
    <source>
        <dbReference type="EMBL" id="KAK3708350.1"/>
    </source>
</evidence>
<dbReference type="InterPro" id="IPR050111">
    <property type="entry name" value="C-type_lectin/snaclec_domain"/>
</dbReference>
<keyword evidence="6" id="KW-1185">Reference proteome</keyword>
<dbReference type="PROSITE" id="PS50041">
    <property type="entry name" value="C_TYPE_LECTIN_2"/>
    <property type="match status" value="1"/>
</dbReference>
<feature type="signal peptide" evidence="3">
    <location>
        <begin position="1"/>
        <end position="24"/>
    </location>
</feature>
<keyword evidence="2" id="KW-0472">Membrane</keyword>
<comment type="caution">
    <text evidence="5">The sequence shown here is derived from an EMBL/GenBank/DDBJ whole genome shotgun (WGS) entry which is preliminary data.</text>
</comment>
<feature type="compositionally biased region" description="Low complexity" evidence="1">
    <location>
        <begin position="346"/>
        <end position="366"/>
    </location>
</feature>
<feature type="transmembrane region" description="Helical" evidence="2">
    <location>
        <begin position="260"/>
        <end position="285"/>
    </location>
</feature>
<dbReference type="SUPFAM" id="SSF56436">
    <property type="entry name" value="C-type lectin-like"/>
    <property type="match status" value="1"/>
</dbReference>
<dbReference type="EMBL" id="JAWDGP010007699">
    <property type="protein sequence ID" value="KAK3708350.1"/>
    <property type="molecule type" value="Genomic_DNA"/>
</dbReference>
<dbReference type="InterPro" id="IPR016186">
    <property type="entry name" value="C-type_lectin-like/link_sf"/>
</dbReference>
<accession>A0AAE1CLA7</accession>
<sequence>MNILCFQFATSIFCALLLLDSCLCATLKVCPAGWFTTATSRLCLKLIHTPENWTDARIKCQAENADLVIKIDQEKQNFMFANSSRLLVWIGLNDRRQEGTFTWLDDTQQATNLTWAPSQPSHGPDADCVAMIRFRAGPFLFDRLCNKTYKFVCEKSPDYCPGNRYGANCSEVCNSKCGGQTNACDGYSGACLSGCDDGFRGDRCDLACANNTFGANCSEPCSETCAGRNNECSHVTGYCIFGCDEGYQGYNCEFRHKKNIIYILIELFAAATFVLAIVACAVMSLGLKYSIDDLFGEIVIEPEEKTLCLALKQDKSSDIGPARSVSFERQAIFPTRSASSDKHSKISAPSVKSAKSAESSESAKSAKSIKKSDVAASVTGGKERQN</sequence>
<dbReference type="Pfam" id="PF00059">
    <property type="entry name" value="Lectin_C"/>
    <property type="match status" value="1"/>
</dbReference>
<organism evidence="5 6">
    <name type="scientific">Elysia crispata</name>
    <name type="common">lettuce slug</name>
    <dbReference type="NCBI Taxonomy" id="231223"/>
    <lineage>
        <taxon>Eukaryota</taxon>
        <taxon>Metazoa</taxon>
        <taxon>Spiralia</taxon>
        <taxon>Lophotrochozoa</taxon>
        <taxon>Mollusca</taxon>
        <taxon>Gastropoda</taxon>
        <taxon>Heterobranchia</taxon>
        <taxon>Euthyneura</taxon>
        <taxon>Panpulmonata</taxon>
        <taxon>Sacoglossa</taxon>
        <taxon>Placobranchoidea</taxon>
        <taxon>Plakobranchidae</taxon>
        <taxon>Elysia</taxon>
    </lineage>
</organism>
<dbReference type="Proteomes" id="UP001283361">
    <property type="component" value="Unassembled WGS sequence"/>
</dbReference>
<evidence type="ECO:0000259" key="4">
    <source>
        <dbReference type="PROSITE" id="PS50041"/>
    </source>
</evidence>
<dbReference type="SMART" id="SM00034">
    <property type="entry name" value="CLECT"/>
    <property type="match status" value="1"/>
</dbReference>
<evidence type="ECO:0000256" key="2">
    <source>
        <dbReference type="SAM" id="Phobius"/>
    </source>
</evidence>
<dbReference type="InterPro" id="IPR016187">
    <property type="entry name" value="CTDL_fold"/>
</dbReference>